<proteinExistence type="predicted"/>
<dbReference type="RefSeq" id="WP_059315996.1">
    <property type="nucleotide sequence ID" value="NZ_CP013987.1"/>
</dbReference>
<sequence>MISPDVPVVKVPLREYAALARAMGATVFAQNLEKQPGELVGWRFPKGCFVQKAHFQILLGRQPETL</sequence>
<accession>A0A0U4VS03</accession>
<dbReference type="KEGG" id="por:APT59_17360"/>
<dbReference type="EMBL" id="CP013987">
    <property type="protein sequence ID" value="ALZ85879.1"/>
    <property type="molecule type" value="Genomic_DNA"/>
</dbReference>
<gene>
    <name evidence="1" type="ORF">APT59_17360</name>
</gene>
<name>A0A0U4VS03_9PSED</name>
<evidence type="ECO:0000313" key="2">
    <source>
        <dbReference type="Proteomes" id="UP000064137"/>
    </source>
</evidence>
<dbReference type="Proteomes" id="UP000064137">
    <property type="component" value="Chromosome"/>
</dbReference>
<protein>
    <submittedName>
        <fullName evidence="1">Uncharacterized protein</fullName>
    </submittedName>
</protein>
<organism evidence="1 2">
    <name type="scientific">Pseudomonas oryzihabitans</name>
    <dbReference type="NCBI Taxonomy" id="47885"/>
    <lineage>
        <taxon>Bacteria</taxon>
        <taxon>Pseudomonadati</taxon>
        <taxon>Pseudomonadota</taxon>
        <taxon>Gammaproteobacteria</taxon>
        <taxon>Pseudomonadales</taxon>
        <taxon>Pseudomonadaceae</taxon>
        <taxon>Pseudomonas</taxon>
    </lineage>
</organism>
<dbReference type="OrthoDB" id="6901986at2"/>
<reference evidence="1 2" key="1">
    <citation type="submission" date="2016-01" db="EMBL/GenBank/DDBJ databases">
        <title>Annotation of Pseudomonas oryzihabitans USDA-ARS-USMARC-56511.</title>
        <authorList>
            <person name="Harhay G.P."/>
            <person name="Harhay D.M."/>
            <person name="Smith T.P.L."/>
            <person name="Bono J.L."/>
            <person name="Heaton M.P."/>
            <person name="Clawson M.L."/>
            <person name="Chitko-Mckown C.G."/>
            <person name="Capik S.F."/>
            <person name="DeDonder K.D."/>
            <person name="Apley M.D."/>
            <person name="Lubbers B.V."/>
            <person name="White B.J."/>
            <person name="Larson R.L."/>
        </authorList>
    </citation>
    <scope>NUCLEOTIDE SEQUENCE [LARGE SCALE GENOMIC DNA]</scope>
    <source>
        <strain evidence="1 2">USDA-ARS-USMARC-56511</strain>
    </source>
</reference>
<dbReference type="AlphaFoldDB" id="A0A0U4VS03"/>
<evidence type="ECO:0000313" key="1">
    <source>
        <dbReference type="EMBL" id="ALZ85879.1"/>
    </source>
</evidence>